<accession>A0A8S3JTI3</accession>
<dbReference type="Gene3D" id="3.50.30.30">
    <property type="match status" value="1"/>
</dbReference>
<organism evidence="1 2">
    <name type="scientific">Rotaria magnacalcarata</name>
    <dbReference type="NCBI Taxonomy" id="392030"/>
    <lineage>
        <taxon>Eukaryota</taxon>
        <taxon>Metazoa</taxon>
        <taxon>Spiralia</taxon>
        <taxon>Gnathifera</taxon>
        <taxon>Rotifera</taxon>
        <taxon>Eurotatoria</taxon>
        <taxon>Bdelloidea</taxon>
        <taxon>Philodinida</taxon>
        <taxon>Philodinidae</taxon>
        <taxon>Rotaria</taxon>
    </lineage>
</organism>
<dbReference type="AlphaFoldDB" id="A0A8S3JTI3"/>
<dbReference type="SUPFAM" id="SSF52025">
    <property type="entry name" value="PA domain"/>
    <property type="match status" value="1"/>
</dbReference>
<gene>
    <name evidence="1" type="ORF">GIL414_LOCUS84889</name>
</gene>
<feature type="non-terminal residue" evidence="1">
    <location>
        <position position="117"/>
    </location>
</feature>
<dbReference type="PANTHER" id="PTHR10404">
    <property type="entry name" value="N-ACETYLATED-ALPHA-LINKED ACIDIC DIPEPTIDASE"/>
    <property type="match status" value="1"/>
</dbReference>
<dbReference type="InterPro" id="IPR046450">
    <property type="entry name" value="PA_dom_sf"/>
</dbReference>
<name>A0A8S3JTI3_9BILA</name>
<dbReference type="EMBL" id="CAJOBJ010368118">
    <property type="protein sequence ID" value="CAF5222099.1"/>
    <property type="molecule type" value="Genomic_DNA"/>
</dbReference>
<sequence length="117" mass="12884">MAGLPEDLESAQVIEERWKRDGLQVTKPKYNILLSYPDNNKPNRVTLTSADGTIIIQTEGVEKAYDPTQPKTVNPFLAYTPNGTVSSTKLFYANYGRLEDLKHLASVVGNASLQGSI</sequence>
<evidence type="ECO:0000313" key="1">
    <source>
        <dbReference type="EMBL" id="CAF5222099.1"/>
    </source>
</evidence>
<reference evidence="1" key="1">
    <citation type="submission" date="2021-02" db="EMBL/GenBank/DDBJ databases">
        <authorList>
            <person name="Nowell W R."/>
        </authorList>
    </citation>
    <scope>NUCLEOTIDE SEQUENCE</scope>
</reference>
<dbReference type="PANTHER" id="PTHR10404:SF46">
    <property type="entry name" value="VACUOLAR PROTEIN SORTING-ASSOCIATED PROTEIN 70"/>
    <property type="match status" value="1"/>
</dbReference>
<proteinExistence type="predicted"/>
<evidence type="ECO:0000313" key="2">
    <source>
        <dbReference type="Proteomes" id="UP000681720"/>
    </source>
</evidence>
<dbReference type="Proteomes" id="UP000681720">
    <property type="component" value="Unassembled WGS sequence"/>
</dbReference>
<protein>
    <submittedName>
        <fullName evidence="1">Uncharacterized protein</fullName>
    </submittedName>
</protein>
<comment type="caution">
    <text evidence="1">The sequence shown here is derived from an EMBL/GenBank/DDBJ whole genome shotgun (WGS) entry which is preliminary data.</text>
</comment>
<dbReference type="InterPro" id="IPR039373">
    <property type="entry name" value="Peptidase_M28B"/>
</dbReference>
<dbReference type="GO" id="GO:0004180">
    <property type="term" value="F:carboxypeptidase activity"/>
    <property type="evidence" value="ECO:0007669"/>
    <property type="project" value="TreeGrafter"/>
</dbReference>